<evidence type="ECO:0000256" key="3">
    <source>
        <dbReference type="ARBA" id="ARBA00022692"/>
    </source>
</evidence>
<comment type="function">
    <text evidence="7">Choline transporter.</text>
</comment>
<proteinExistence type="inferred from homology"/>
<evidence type="ECO:0000256" key="7">
    <source>
        <dbReference type="RuleBase" id="RU368066"/>
    </source>
</evidence>
<keyword evidence="9" id="KW-1185">Reference proteome</keyword>
<dbReference type="AlphaFoldDB" id="A0A1V9Z516"/>
<evidence type="ECO:0000256" key="6">
    <source>
        <dbReference type="ARBA" id="ARBA00023180"/>
    </source>
</evidence>
<accession>A0A1V9Z516</accession>
<gene>
    <name evidence="8" type="ORF">ACHHYP_02973</name>
</gene>
<dbReference type="PANTHER" id="PTHR12385">
    <property type="entry name" value="CHOLINE TRANSPORTER-LIKE (SLC FAMILY 44)"/>
    <property type="match status" value="1"/>
</dbReference>
<organism evidence="8 9">
    <name type="scientific">Achlya hypogyna</name>
    <name type="common">Oomycete</name>
    <name type="synonym">Protoachlya hypogyna</name>
    <dbReference type="NCBI Taxonomy" id="1202772"/>
    <lineage>
        <taxon>Eukaryota</taxon>
        <taxon>Sar</taxon>
        <taxon>Stramenopiles</taxon>
        <taxon>Oomycota</taxon>
        <taxon>Saprolegniomycetes</taxon>
        <taxon>Saprolegniales</taxon>
        <taxon>Achlyaceae</taxon>
        <taxon>Achlya</taxon>
    </lineage>
</organism>
<keyword evidence="6" id="KW-0325">Glycoprotein</keyword>
<keyword evidence="4 7" id="KW-1133">Transmembrane helix</keyword>
<evidence type="ECO:0000256" key="4">
    <source>
        <dbReference type="ARBA" id="ARBA00022989"/>
    </source>
</evidence>
<feature type="transmembrane region" description="Helical" evidence="7">
    <location>
        <begin position="278"/>
        <end position="300"/>
    </location>
</feature>
<dbReference type="PANTHER" id="PTHR12385:SF14">
    <property type="entry name" value="CHOLINE TRANSPORTER-LIKE 2"/>
    <property type="match status" value="1"/>
</dbReference>
<keyword evidence="3 7" id="KW-0812">Transmembrane</keyword>
<dbReference type="GO" id="GO:0005886">
    <property type="term" value="C:plasma membrane"/>
    <property type="evidence" value="ECO:0007669"/>
    <property type="project" value="UniProtKB-SubCell"/>
</dbReference>
<dbReference type="OrthoDB" id="420519at2759"/>
<evidence type="ECO:0000256" key="5">
    <source>
        <dbReference type="ARBA" id="ARBA00023136"/>
    </source>
</evidence>
<comment type="similarity">
    <text evidence="2 7">Belongs to the CTL (choline transporter-like) family.</text>
</comment>
<evidence type="ECO:0000256" key="2">
    <source>
        <dbReference type="ARBA" id="ARBA00007168"/>
    </source>
</evidence>
<feature type="transmembrane region" description="Helical" evidence="7">
    <location>
        <begin position="514"/>
        <end position="534"/>
    </location>
</feature>
<feature type="transmembrane region" description="Helical" evidence="7">
    <location>
        <begin position="384"/>
        <end position="413"/>
    </location>
</feature>
<feature type="transmembrane region" description="Helical" evidence="7">
    <location>
        <begin position="250"/>
        <end position="271"/>
    </location>
</feature>
<sequence length="746" mass="80164">MGCCGGKEDVLPDGTGGVVPNSTRKCRDVLCCLLFVVFWIGMIILAILGLTNGSPESLIYGTDFNGTVCGTGSTSSQSLTYYPRMTQDMLAQAARGIQPLDMKFYGLCVAACPAQGDYICSYAAEAVIRAANPGADAAKLKAERKKRADSLSSSADCWFVPLPSEVVAFRCLPLNVVTGNTTVICVEPANAPEYYDVVNGVQTPNSKCQVSQTVTISASVGQAHSDPVMEKLQTTLAIVGRFVGDIQKTYAPVLAIGGGGALALGWLFLFFMRCCAGCVIWLTLLIVVAVLAGLSVFFLLKGGIISNSDVAAITTQINTIQASATVSLPASLSTAESNIKAYQVAAVISLFLTVAMLLIVCFMRKRIKIAIGIIHEASRTIQRLPLLVIFPVFPAISSIVLFIYTTVIGAFIYSAGGSVSLPSSLVSQLPGNLSQSVSAGWDAELNATSSAVQPNQRMQIMIAYHAFGFLWTNQLIQAVSMTTIAGAVCRYYWSREHSRAEMGRFPILGSFKNCFRYHIGSLAMGSFIIAVVQFLRAVLMYVDKQTKSLQQSNLAVKVAMKVVACCLYCLEKCLKFISKNAYIMIAMKGRSFCSSTKEAFMLLFANMAQVATTSMIINLVAFVATVAISVGCALLLFLYLQNDAQFKTGGSHELSSVFPPCLIGLVLAWFVGASFIGVYEMCVDTILLCFCEDRRINQQTGMYYMSKELQAFVDKTAKKSKSSPSAEKVAVAVEEPQVNADGSVDV</sequence>
<feature type="transmembrane region" description="Helical" evidence="7">
    <location>
        <begin position="616"/>
        <end position="640"/>
    </location>
</feature>
<dbReference type="Proteomes" id="UP000243579">
    <property type="component" value="Unassembled WGS sequence"/>
</dbReference>
<dbReference type="GO" id="GO:0022857">
    <property type="term" value="F:transmembrane transporter activity"/>
    <property type="evidence" value="ECO:0007669"/>
    <property type="project" value="UniProtKB-UniRule"/>
</dbReference>
<evidence type="ECO:0000256" key="1">
    <source>
        <dbReference type="ARBA" id="ARBA00004141"/>
    </source>
</evidence>
<feature type="transmembrane region" description="Helical" evidence="7">
    <location>
        <begin position="341"/>
        <end position="363"/>
    </location>
</feature>
<keyword evidence="5 7" id="KW-0472">Membrane</keyword>
<dbReference type="EMBL" id="JNBR01000430">
    <property type="protein sequence ID" value="OQR93079.1"/>
    <property type="molecule type" value="Genomic_DNA"/>
</dbReference>
<reference evidence="8 9" key="1">
    <citation type="journal article" date="2014" name="Genome Biol. Evol.">
        <title>The secreted proteins of Achlya hypogyna and Thraustotheca clavata identify the ancestral oomycete secretome and reveal gene acquisitions by horizontal gene transfer.</title>
        <authorList>
            <person name="Misner I."/>
            <person name="Blouin N."/>
            <person name="Leonard G."/>
            <person name="Richards T.A."/>
            <person name="Lane C.E."/>
        </authorList>
    </citation>
    <scope>NUCLEOTIDE SEQUENCE [LARGE SCALE GENOMIC DNA]</scope>
    <source>
        <strain evidence="8 9">ATCC 48635</strain>
    </source>
</reference>
<comment type="subcellular location">
    <subcellularLocation>
        <location evidence="7">Cell membrane</location>
        <topology evidence="7">Multi-pass membrane protein</topology>
    </subcellularLocation>
    <subcellularLocation>
        <location evidence="1">Membrane</location>
        <topology evidence="1">Multi-pass membrane protein</topology>
    </subcellularLocation>
</comment>
<evidence type="ECO:0000313" key="8">
    <source>
        <dbReference type="EMBL" id="OQR93079.1"/>
    </source>
</evidence>
<feature type="transmembrane region" description="Helical" evidence="7">
    <location>
        <begin position="661"/>
        <end position="679"/>
    </location>
</feature>
<name>A0A1V9Z516_ACHHY</name>
<dbReference type="Pfam" id="PF04515">
    <property type="entry name" value="Choline_transpo"/>
    <property type="match status" value="1"/>
</dbReference>
<evidence type="ECO:0000313" key="9">
    <source>
        <dbReference type="Proteomes" id="UP000243579"/>
    </source>
</evidence>
<feature type="transmembrane region" description="Helical" evidence="7">
    <location>
        <begin position="29"/>
        <end position="50"/>
    </location>
</feature>
<protein>
    <recommendedName>
        <fullName evidence="7">Choline transporter-like protein</fullName>
    </recommendedName>
</protein>
<dbReference type="InterPro" id="IPR007603">
    <property type="entry name" value="Choline_transptr-like"/>
</dbReference>
<comment type="caution">
    <text evidence="8">The sequence shown here is derived from an EMBL/GenBank/DDBJ whole genome shotgun (WGS) entry which is preliminary data.</text>
</comment>